<evidence type="ECO:0000313" key="1">
    <source>
        <dbReference type="EMBL" id="KIM81430.1"/>
    </source>
</evidence>
<dbReference type="EMBL" id="KN832999">
    <property type="protein sequence ID" value="KIM81430.1"/>
    <property type="molecule type" value="Genomic_DNA"/>
</dbReference>
<protein>
    <submittedName>
        <fullName evidence="1">Uncharacterized protein</fullName>
    </submittedName>
</protein>
<dbReference type="InParanoid" id="A0A0C3F9U0"/>
<dbReference type="Proteomes" id="UP000054166">
    <property type="component" value="Unassembled WGS sequence"/>
</dbReference>
<proteinExistence type="predicted"/>
<dbReference type="AlphaFoldDB" id="A0A0C3F9U0"/>
<evidence type="ECO:0000313" key="2">
    <source>
        <dbReference type="Proteomes" id="UP000054166"/>
    </source>
</evidence>
<accession>A0A0C3F9U0</accession>
<sequence length="113" mass="12458">MFTVPVLEILVDQREGLVQTVTVPGLVGKMAEVMVWVRVRVQALVLVEVQTVMAPSPVVGRMAEIMVLVLAEMDRVFEYLKTSTTMLKTNAGIDWVALKVTLGKLDLTQGSEE</sequence>
<reference evidence="2" key="2">
    <citation type="submission" date="2015-01" db="EMBL/GenBank/DDBJ databases">
        <title>Evolutionary Origins and Diversification of the Mycorrhizal Mutualists.</title>
        <authorList>
            <consortium name="DOE Joint Genome Institute"/>
            <consortium name="Mycorrhizal Genomics Consortium"/>
            <person name="Kohler A."/>
            <person name="Kuo A."/>
            <person name="Nagy L.G."/>
            <person name="Floudas D."/>
            <person name="Copeland A."/>
            <person name="Barry K.W."/>
            <person name="Cichocki N."/>
            <person name="Veneault-Fourrey C."/>
            <person name="LaButti K."/>
            <person name="Lindquist E.A."/>
            <person name="Lipzen A."/>
            <person name="Lundell T."/>
            <person name="Morin E."/>
            <person name="Murat C."/>
            <person name="Riley R."/>
            <person name="Ohm R."/>
            <person name="Sun H."/>
            <person name="Tunlid A."/>
            <person name="Henrissat B."/>
            <person name="Grigoriev I.V."/>
            <person name="Hibbett D.S."/>
            <person name="Martin F."/>
        </authorList>
    </citation>
    <scope>NUCLEOTIDE SEQUENCE [LARGE SCALE GENOMIC DNA]</scope>
    <source>
        <strain evidence="2">F 1598</strain>
    </source>
</reference>
<keyword evidence="2" id="KW-1185">Reference proteome</keyword>
<organism evidence="1 2">
    <name type="scientific">Piloderma croceum (strain F 1598)</name>
    <dbReference type="NCBI Taxonomy" id="765440"/>
    <lineage>
        <taxon>Eukaryota</taxon>
        <taxon>Fungi</taxon>
        <taxon>Dikarya</taxon>
        <taxon>Basidiomycota</taxon>
        <taxon>Agaricomycotina</taxon>
        <taxon>Agaricomycetes</taxon>
        <taxon>Agaricomycetidae</taxon>
        <taxon>Atheliales</taxon>
        <taxon>Atheliaceae</taxon>
        <taxon>Piloderma</taxon>
    </lineage>
</organism>
<reference evidence="1 2" key="1">
    <citation type="submission" date="2014-04" db="EMBL/GenBank/DDBJ databases">
        <authorList>
            <consortium name="DOE Joint Genome Institute"/>
            <person name="Kuo A."/>
            <person name="Tarkka M."/>
            <person name="Buscot F."/>
            <person name="Kohler A."/>
            <person name="Nagy L.G."/>
            <person name="Floudas D."/>
            <person name="Copeland A."/>
            <person name="Barry K.W."/>
            <person name="Cichocki N."/>
            <person name="Veneault-Fourrey C."/>
            <person name="LaButti K."/>
            <person name="Lindquist E.A."/>
            <person name="Lipzen A."/>
            <person name="Lundell T."/>
            <person name="Morin E."/>
            <person name="Murat C."/>
            <person name="Sun H."/>
            <person name="Tunlid A."/>
            <person name="Henrissat B."/>
            <person name="Grigoriev I.V."/>
            <person name="Hibbett D.S."/>
            <person name="Martin F."/>
            <person name="Nordberg H.P."/>
            <person name="Cantor M.N."/>
            <person name="Hua S.X."/>
        </authorList>
    </citation>
    <scope>NUCLEOTIDE SEQUENCE [LARGE SCALE GENOMIC DNA]</scope>
    <source>
        <strain evidence="1 2">F 1598</strain>
    </source>
</reference>
<gene>
    <name evidence="1" type="ORF">PILCRDRAFT_8781</name>
</gene>
<dbReference type="HOGENOM" id="CLU_2134469_0_0_1"/>
<name>A0A0C3F9U0_PILCF</name>